<dbReference type="InterPro" id="IPR001173">
    <property type="entry name" value="Glyco_trans_2-like"/>
</dbReference>
<protein>
    <recommendedName>
        <fullName evidence="10">Polypeptide N-acetylgalactosaminyltransferase</fullName>
        <ecNumber evidence="10">2.4.1.-</ecNumber>
    </recommendedName>
    <alternativeName>
        <fullName evidence="10">Protein-UDP acetylgalactosaminyltransferase</fullName>
    </alternativeName>
</protein>
<dbReference type="Gene3D" id="3.90.550.10">
    <property type="entry name" value="Spore Coat Polysaccharide Biosynthesis Protein SpsA, Chain A"/>
    <property type="match status" value="1"/>
</dbReference>
<evidence type="ECO:0000256" key="9">
    <source>
        <dbReference type="ARBA" id="ARBA00023157"/>
    </source>
</evidence>
<dbReference type="Gene3D" id="2.80.10.50">
    <property type="match status" value="1"/>
</dbReference>
<feature type="non-terminal residue" evidence="13">
    <location>
        <position position="412"/>
    </location>
</feature>
<dbReference type="OrthoDB" id="5988548at2759"/>
<keyword evidence="10" id="KW-0328">Glycosyltransferase</keyword>
<organism evidence="13 14">
    <name type="scientific">Candidula unifasciata</name>
    <dbReference type="NCBI Taxonomy" id="100452"/>
    <lineage>
        <taxon>Eukaryota</taxon>
        <taxon>Metazoa</taxon>
        <taxon>Spiralia</taxon>
        <taxon>Lophotrochozoa</taxon>
        <taxon>Mollusca</taxon>
        <taxon>Gastropoda</taxon>
        <taxon>Heterobranchia</taxon>
        <taxon>Euthyneura</taxon>
        <taxon>Panpulmonata</taxon>
        <taxon>Eupulmonata</taxon>
        <taxon>Stylommatophora</taxon>
        <taxon>Helicina</taxon>
        <taxon>Helicoidea</taxon>
        <taxon>Geomitridae</taxon>
        <taxon>Candidula</taxon>
    </lineage>
</organism>
<sequence length="412" mass="46315">HLGEKLDVYIAEHFVNVKLIRSPARLGLIRARMEAARHATGKVLVFLDSHIEAGKSWLQPLLDRIAQDRKIVVVPVVDTIEAETMVYNAADLMRGGFTWSLLHNWEPLPDDVKATVKVTADPFLSPTMPGGLFAMERDYFDELGEYDAGMDIWGGENMEISFRIWQCGGRLEIVPCSRVGHVFRQFRPYSSPTGEDTATRNAARVAEVWLDEYKKHFYELRPAARTMDYGDVSDRVQLRQRLQCKPFRWFLENVYPEQNIPGERAGSHQRPVEKKKEIIVSSGMLRHQPSGLCVKPELDPPAKNSLLVMAACDKAKSQFLLTDIYQVKLADTRFCLETADSKGDSTDIYLMKCHSSGGSQTWIPKHSEGGQLLLFNPASGKCLSVPEPHKGGQLSMDLCSSRSVHGFHVTSL</sequence>
<reference evidence="13" key="1">
    <citation type="submission" date="2021-04" db="EMBL/GenBank/DDBJ databases">
        <authorList>
            <consortium name="Molecular Ecology Group"/>
        </authorList>
    </citation>
    <scope>NUCLEOTIDE SEQUENCE</scope>
</reference>
<comment type="pathway">
    <text evidence="10">Protein modification; protein glycosylation.</text>
</comment>
<comment type="subcellular location">
    <subcellularLocation>
        <location evidence="1 10">Golgi apparatus membrane</location>
        <topology evidence="1 10">Single-pass type II membrane protein</topology>
    </subcellularLocation>
</comment>
<evidence type="ECO:0000313" key="13">
    <source>
        <dbReference type="EMBL" id="CAG5124384.1"/>
    </source>
</evidence>
<evidence type="ECO:0000256" key="8">
    <source>
        <dbReference type="ARBA" id="ARBA00023136"/>
    </source>
</evidence>
<keyword evidence="8" id="KW-0472">Membrane</keyword>
<evidence type="ECO:0000256" key="3">
    <source>
        <dbReference type="ARBA" id="ARBA00022692"/>
    </source>
</evidence>
<dbReference type="PANTHER" id="PTHR11675:SF63">
    <property type="entry name" value="POLYPEPTIDE N-ACETYLGALACTOSAMINYLTRANSFERASE"/>
    <property type="match status" value="1"/>
</dbReference>
<evidence type="ECO:0000256" key="7">
    <source>
        <dbReference type="ARBA" id="ARBA00023034"/>
    </source>
</evidence>
<dbReference type="FunFam" id="3.90.550.10:FF:000195">
    <property type="entry name" value="Polypeptide N-acetylgalactosaminyltransferase like 6"/>
    <property type="match status" value="1"/>
</dbReference>
<dbReference type="CDD" id="cd02510">
    <property type="entry name" value="pp-GalNAc-T"/>
    <property type="match status" value="1"/>
</dbReference>
<keyword evidence="7 10" id="KW-0333">Golgi apparatus</keyword>
<dbReference type="Proteomes" id="UP000678393">
    <property type="component" value="Unassembled WGS sequence"/>
</dbReference>
<name>A0A8S3Z4E6_9EUPU</name>
<keyword evidence="9 10" id="KW-1015">Disulfide bond</keyword>
<keyword evidence="6" id="KW-1133">Transmembrane helix</keyword>
<keyword evidence="10" id="KW-0808">Transferase</keyword>
<dbReference type="GO" id="GO:0006493">
    <property type="term" value="P:protein O-linked glycosylation"/>
    <property type="evidence" value="ECO:0007669"/>
    <property type="project" value="TreeGrafter"/>
</dbReference>
<dbReference type="InterPro" id="IPR035992">
    <property type="entry name" value="Ricin_B-like_lectins"/>
</dbReference>
<dbReference type="EC" id="2.4.1.-" evidence="10"/>
<dbReference type="GO" id="GO:0000139">
    <property type="term" value="C:Golgi membrane"/>
    <property type="evidence" value="ECO:0007669"/>
    <property type="project" value="UniProtKB-SubCell"/>
</dbReference>
<feature type="domain" description="Glycosyltransferase 2-like" evidence="11">
    <location>
        <begin position="10"/>
        <end position="139"/>
    </location>
</feature>
<evidence type="ECO:0000256" key="4">
    <source>
        <dbReference type="ARBA" id="ARBA00022734"/>
    </source>
</evidence>
<dbReference type="SUPFAM" id="SSF50370">
    <property type="entry name" value="Ricin B-like lectins"/>
    <property type="match status" value="1"/>
</dbReference>
<dbReference type="Pfam" id="PF00535">
    <property type="entry name" value="Glycos_transf_2"/>
    <property type="match status" value="1"/>
</dbReference>
<dbReference type="GO" id="GO:0005112">
    <property type="term" value="F:Notch binding"/>
    <property type="evidence" value="ECO:0007669"/>
    <property type="project" value="TreeGrafter"/>
</dbReference>
<evidence type="ECO:0000256" key="1">
    <source>
        <dbReference type="ARBA" id="ARBA00004323"/>
    </source>
</evidence>
<dbReference type="EMBL" id="CAJHNH020001773">
    <property type="protein sequence ID" value="CAG5124384.1"/>
    <property type="molecule type" value="Genomic_DNA"/>
</dbReference>
<accession>A0A8S3Z4E6</accession>
<evidence type="ECO:0000259" key="12">
    <source>
        <dbReference type="Pfam" id="PF00652"/>
    </source>
</evidence>
<dbReference type="PROSITE" id="PS50231">
    <property type="entry name" value="RICIN_B_LECTIN"/>
    <property type="match status" value="1"/>
</dbReference>
<dbReference type="GO" id="GO:0030246">
    <property type="term" value="F:carbohydrate binding"/>
    <property type="evidence" value="ECO:0007669"/>
    <property type="project" value="UniProtKB-KW"/>
</dbReference>
<dbReference type="PANTHER" id="PTHR11675">
    <property type="entry name" value="N-ACETYLGALACTOSAMINYLTRANSFERASE"/>
    <property type="match status" value="1"/>
</dbReference>
<comment type="similarity">
    <text evidence="2 10">Belongs to the glycosyltransferase 2 family. GalNAc-T subfamily.</text>
</comment>
<evidence type="ECO:0000256" key="10">
    <source>
        <dbReference type="RuleBase" id="RU361242"/>
    </source>
</evidence>
<feature type="domain" description="Ricin B lectin" evidence="12">
    <location>
        <begin position="282"/>
        <end position="401"/>
    </location>
</feature>
<keyword evidence="10" id="KW-0464">Manganese</keyword>
<dbReference type="InterPro" id="IPR029044">
    <property type="entry name" value="Nucleotide-diphossugar_trans"/>
</dbReference>
<dbReference type="GO" id="GO:0008593">
    <property type="term" value="P:regulation of Notch signaling pathway"/>
    <property type="evidence" value="ECO:0007669"/>
    <property type="project" value="TreeGrafter"/>
</dbReference>
<evidence type="ECO:0000256" key="5">
    <source>
        <dbReference type="ARBA" id="ARBA00022968"/>
    </source>
</evidence>
<keyword evidence="14" id="KW-1185">Reference proteome</keyword>
<proteinExistence type="inferred from homology"/>
<keyword evidence="5" id="KW-0735">Signal-anchor</keyword>
<comment type="cofactor">
    <cofactor evidence="10">
        <name>Mn(2+)</name>
        <dbReference type="ChEBI" id="CHEBI:29035"/>
    </cofactor>
</comment>
<gene>
    <name evidence="13" type="ORF">CUNI_LOCUS9942</name>
</gene>
<dbReference type="Pfam" id="PF00652">
    <property type="entry name" value="Ricin_B_lectin"/>
    <property type="match status" value="1"/>
</dbReference>
<dbReference type="InterPro" id="IPR045885">
    <property type="entry name" value="GalNAc-T"/>
</dbReference>
<evidence type="ECO:0000313" key="14">
    <source>
        <dbReference type="Proteomes" id="UP000678393"/>
    </source>
</evidence>
<keyword evidence="4 10" id="KW-0430">Lectin</keyword>
<dbReference type="InterPro" id="IPR000772">
    <property type="entry name" value="Ricin_B_lectin"/>
</dbReference>
<dbReference type="AlphaFoldDB" id="A0A8S3Z4E6"/>
<dbReference type="GO" id="GO:0004653">
    <property type="term" value="F:polypeptide N-acetylgalactosaminyltransferase activity"/>
    <property type="evidence" value="ECO:0007669"/>
    <property type="project" value="TreeGrafter"/>
</dbReference>
<evidence type="ECO:0000256" key="2">
    <source>
        <dbReference type="ARBA" id="ARBA00005680"/>
    </source>
</evidence>
<evidence type="ECO:0000259" key="11">
    <source>
        <dbReference type="Pfam" id="PF00535"/>
    </source>
</evidence>
<dbReference type="SUPFAM" id="SSF53448">
    <property type="entry name" value="Nucleotide-diphospho-sugar transferases"/>
    <property type="match status" value="1"/>
</dbReference>
<keyword evidence="3" id="KW-0812">Transmembrane</keyword>
<evidence type="ECO:0000256" key="6">
    <source>
        <dbReference type="ARBA" id="ARBA00022989"/>
    </source>
</evidence>
<comment type="caution">
    <text evidence="13">The sequence shown here is derived from an EMBL/GenBank/DDBJ whole genome shotgun (WGS) entry which is preliminary data.</text>
</comment>